<sequence>MTSIYEASAGLKVLPAAVIQQFQFTEAESVLCLGLVQGKSIDDVADENSQPREILRDQFHNLLVKTGTDNEAKLVTVVLSSAE</sequence>
<dbReference type="KEGG" id="osg:BST96_04710"/>
<evidence type="ECO:0000313" key="1">
    <source>
        <dbReference type="EMBL" id="ARN73476.1"/>
    </source>
</evidence>
<dbReference type="OrthoDB" id="5497412at2"/>
<keyword evidence="2" id="KW-1185">Reference proteome</keyword>
<organism evidence="1 2">
    <name type="scientific">Oceanicoccus sagamiensis</name>
    <dbReference type="NCBI Taxonomy" id="716816"/>
    <lineage>
        <taxon>Bacteria</taxon>
        <taxon>Pseudomonadati</taxon>
        <taxon>Pseudomonadota</taxon>
        <taxon>Gammaproteobacteria</taxon>
        <taxon>Cellvibrionales</taxon>
        <taxon>Spongiibacteraceae</taxon>
        <taxon>Oceanicoccus</taxon>
    </lineage>
</organism>
<proteinExistence type="predicted"/>
<dbReference type="Proteomes" id="UP000193450">
    <property type="component" value="Chromosome"/>
</dbReference>
<name>A0A1X9N701_9GAMM</name>
<gene>
    <name evidence="1" type="ORF">BST96_04710</name>
</gene>
<evidence type="ECO:0000313" key="2">
    <source>
        <dbReference type="Proteomes" id="UP000193450"/>
    </source>
</evidence>
<dbReference type="EMBL" id="CP019343">
    <property type="protein sequence ID" value="ARN73476.1"/>
    <property type="molecule type" value="Genomic_DNA"/>
</dbReference>
<evidence type="ECO:0008006" key="3">
    <source>
        <dbReference type="Google" id="ProtNLM"/>
    </source>
</evidence>
<reference evidence="1 2" key="1">
    <citation type="submission" date="2016-11" db="EMBL/GenBank/DDBJ databases">
        <title>Trade-off between light-utilization and light-protection in marine flavobacteria.</title>
        <authorList>
            <person name="Kumagai Y."/>
        </authorList>
    </citation>
    <scope>NUCLEOTIDE SEQUENCE [LARGE SCALE GENOMIC DNA]</scope>
    <source>
        <strain evidence="1 2">NBRC 107125</strain>
    </source>
</reference>
<dbReference type="AlphaFoldDB" id="A0A1X9N701"/>
<accession>A0A1X9N701</accession>
<protein>
    <recommendedName>
        <fullName evidence="3">HTH luxR-type domain-containing protein</fullName>
    </recommendedName>
</protein>
<dbReference type="RefSeq" id="WP_085757587.1">
    <property type="nucleotide sequence ID" value="NZ_CP019343.1"/>
</dbReference>